<dbReference type="InterPro" id="IPR014284">
    <property type="entry name" value="RNA_pol_sigma-70_dom"/>
</dbReference>
<comment type="similarity">
    <text evidence="1">Belongs to the sigma-70 factor family. ECF subfamily.</text>
</comment>
<gene>
    <name evidence="6" type="ordered locus">Cpin_3211</name>
</gene>
<protein>
    <submittedName>
        <fullName evidence="6">RNA polymerase, sigma-24 subunit, ECF subfamily</fullName>
    </submittedName>
</protein>
<dbReference type="InterPro" id="IPR013249">
    <property type="entry name" value="RNA_pol_sigma70_r4_t2"/>
</dbReference>
<accession>A0A979GR46</accession>
<keyword evidence="2" id="KW-0805">Transcription regulation</keyword>
<dbReference type="EMBL" id="CP001699">
    <property type="protein sequence ID" value="ACU60678.1"/>
    <property type="molecule type" value="Genomic_DNA"/>
</dbReference>
<proteinExistence type="inferred from homology"/>
<dbReference type="Pfam" id="PF08281">
    <property type="entry name" value="Sigma70_r4_2"/>
    <property type="match status" value="1"/>
</dbReference>
<dbReference type="SUPFAM" id="SSF88659">
    <property type="entry name" value="Sigma3 and sigma4 domains of RNA polymerase sigma factors"/>
    <property type="match status" value="1"/>
</dbReference>
<sequence length="199" mass="23138">MATPSLPIFINQQPDFVKKNNNLYQPGLVQRLKKDDESALRELITHLTPTLVSDALAVLSDRQEAEDVVQNVLINFWRVKMNLASDLDCRVYLRRAVRYVSVAAVRSKMARSKRHQHYFYSKDKFYARLPLENKELLQQIVQAIGRLPPAVRHSFSDMYLHGKSHKEIATEHNISRQTVKNNISQALKFLRVHLKHLLQ</sequence>
<dbReference type="OrthoDB" id="9784272at2"/>
<evidence type="ECO:0000256" key="4">
    <source>
        <dbReference type="ARBA" id="ARBA00023163"/>
    </source>
</evidence>
<reference evidence="7" key="1">
    <citation type="submission" date="2009-08" db="EMBL/GenBank/DDBJ databases">
        <title>The complete genome of Chitinophaga pinensis DSM 2588.</title>
        <authorList>
            <consortium name="US DOE Joint Genome Institute (JGI-PGF)"/>
            <person name="Lucas S."/>
            <person name="Copeland A."/>
            <person name="Lapidus A."/>
            <person name="Glavina del Rio T."/>
            <person name="Dalin E."/>
            <person name="Tice H."/>
            <person name="Bruce D."/>
            <person name="Goodwin L."/>
            <person name="Pitluck S."/>
            <person name="Kyrpides N."/>
            <person name="Mavromatis K."/>
            <person name="Ivanova N."/>
            <person name="Mikhailova N."/>
            <person name="Sims D."/>
            <person name="Meinche L."/>
            <person name="Brettin T."/>
            <person name="Detter J.C."/>
            <person name="Han C."/>
            <person name="Larimer F."/>
            <person name="Land M."/>
            <person name="Hauser L."/>
            <person name="Markowitz V."/>
            <person name="Cheng J.-F."/>
            <person name="Hugenholtz P."/>
            <person name="Woyke T."/>
            <person name="Wu D."/>
            <person name="Spring S."/>
            <person name="Klenk H.-P."/>
            <person name="Eisen J.A."/>
        </authorList>
    </citation>
    <scope>NUCLEOTIDE SEQUENCE [LARGE SCALE GENOMIC DNA]</scope>
    <source>
        <strain evidence="7">ATCC 43595 / DSM 2588 / LMG 13176 / NBRC 15968 / NCIMB 11800 / UQM 2034</strain>
    </source>
</reference>
<evidence type="ECO:0000313" key="7">
    <source>
        <dbReference type="Proteomes" id="UP000002215"/>
    </source>
</evidence>
<dbReference type="InterPro" id="IPR013325">
    <property type="entry name" value="RNA_pol_sigma_r2"/>
</dbReference>
<dbReference type="Gene3D" id="1.10.10.10">
    <property type="entry name" value="Winged helix-like DNA-binding domain superfamily/Winged helix DNA-binding domain"/>
    <property type="match status" value="1"/>
</dbReference>
<evidence type="ECO:0000259" key="5">
    <source>
        <dbReference type="Pfam" id="PF08281"/>
    </source>
</evidence>
<dbReference type="InterPro" id="IPR039425">
    <property type="entry name" value="RNA_pol_sigma-70-like"/>
</dbReference>
<dbReference type="InterPro" id="IPR036388">
    <property type="entry name" value="WH-like_DNA-bd_sf"/>
</dbReference>
<dbReference type="KEGG" id="cpi:Cpin_3211"/>
<dbReference type="InterPro" id="IPR013324">
    <property type="entry name" value="RNA_pol_sigma_r3/r4-like"/>
</dbReference>
<dbReference type="NCBIfam" id="TIGR02937">
    <property type="entry name" value="sigma70-ECF"/>
    <property type="match status" value="1"/>
</dbReference>
<reference evidence="6 7" key="2">
    <citation type="journal article" date="2010" name="Stand. Genomic Sci.">
        <title>Complete genome sequence of Chitinophaga pinensis type strain (UQM 2034).</title>
        <authorList>
            <person name="Glavina Del Rio T."/>
            <person name="Abt B."/>
            <person name="Spring S."/>
            <person name="Lapidus A."/>
            <person name="Nolan M."/>
            <person name="Tice H."/>
            <person name="Copeland A."/>
            <person name="Cheng J.F."/>
            <person name="Chen F."/>
            <person name="Bruce D."/>
            <person name="Goodwin L."/>
            <person name="Pitluck S."/>
            <person name="Ivanova N."/>
            <person name="Mavromatis K."/>
            <person name="Mikhailova N."/>
            <person name="Pati A."/>
            <person name="Chen A."/>
            <person name="Palaniappan K."/>
            <person name="Land M."/>
            <person name="Hauser L."/>
            <person name="Chang Y.J."/>
            <person name="Jeffries C.D."/>
            <person name="Chain P."/>
            <person name="Saunders E."/>
            <person name="Detter J.C."/>
            <person name="Brettin T."/>
            <person name="Rohde M."/>
            <person name="Goker M."/>
            <person name="Bristow J."/>
            <person name="Eisen J.A."/>
            <person name="Markowitz V."/>
            <person name="Hugenholtz P."/>
            <person name="Kyrpides N.C."/>
            <person name="Klenk H.P."/>
            <person name="Lucas S."/>
        </authorList>
    </citation>
    <scope>NUCLEOTIDE SEQUENCE [LARGE SCALE GENOMIC DNA]</scope>
    <source>
        <strain evidence="7">ATCC 43595 / DSM 2588 / LMG 13176 / NBRC 15968 / NCIMB 11800 / UQM 2034</strain>
    </source>
</reference>
<keyword evidence="3" id="KW-0731">Sigma factor</keyword>
<evidence type="ECO:0000256" key="1">
    <source>
        <dbReference type="ARBA" id="ARBA00010641"/>
    </source>
</evidence>
<dbReference type="GO" id="GO:0003677">
    <property type="term" value="F:DNA binding"/>
    <property type="evidence" value="ECO:0007669"/>
    <property type="project" value="InterPro"/>
</dbReference>
<evidence type="ECO:0000256" key="2">
    <source>
        <dbReference type="ARBA" id="ARBA00023015"/>
    </source>
</evidence>
<evidence type="ECO:0000256" key="3">
    <source>
        <dbReference type="ARBA" id="ARBA00023082"/>
    </source>
</evidence>
<name>A0A979GR46_CHIPD</name>
<dbReference type="PANTHER" id="PTHR43133:SF46">
    <property type="entry name" value="RNA POLYMERASE SIGMA-70 FACTOR ECF SUBFAMILY"/>
    <property type="match status" value="1"/>
</dbReference>
<feature type="domain" description="RNA polymerase sigma factor 70 region 4 type 2" evidence="5">
    <location>
        <begin position="138"/>
        <end position="190"/>
    </location>
</feature>
<dbReference type="GO" id="GO:0016987">
    <property type="term" value="F:sigma factor activity"/>
    <property type="evidence" value="ECO:0007669"/>
    <property type="project" value="UniProtKB-KW"/>
</dbReference>
<dbReference type="GO" id="GO:0006352">
    <property type="term" value="P:DNA-templated transcription initiation"/>
    <property type="evidence" value="ECO:0007669"/>
    <property type="project" value="InterPro"/>
</dbReference>
<dbReference type="Proteomes" id="UP000002215">
    <property type="component" value="Chromosome"/>
</dbReference>
<keyword evidence="4" id="KW-0804">Transcription</keyword>
<dbReference type="PANTHER" id="PTHR43133">
    <property type="entry name" value="RNA POLYMERASE ECF-TYPE SIGMA FACTO"/>
    <property type="match status" value="1"/>
</dbReference>
<evidence type="ECO:0000313" key="6">
    <source>
        <dbReference type="EMBL" id="ACU60678.1"/>
    </source>
</evidence>
<organism evidence="6 7">
    <name type="scientific">Chitinophaga pinensis (strain ATCC 43595 / DSM 2588 / LMG 13176 / NBRC 15968 / NCIMB 11800 / UQM 2034)</name>
    <dbReference type="NCBI Taxonomy" id="485918"/>
    <lineage>
        <taxon>Bacteria</taxon>
        <taxon>Pseudomonadati</taxon>
        <taxon>Bacteroidota</taxon>
        <taxon>Chitinophagia</taxon>
        <taxon>Chitinophagales</taxon>
        <taxon>Chitinophagaceae</taxon>
        <taxon>Chitinophaga</taxon>
    </lineage>
</organism>
<dbReference type="SUPFAM" id="SSF88946">
    <property type="entry name" value="Sigma2 domain of RNA polymerase sigma factors"/>
    <property type="match status" value="1"/>
</dbReference>
<dbReference type="Gene3D" id="1.10.1740.10">
    <property type="match status" value="1"/>
</dbReference>
<dbReference type="AlphaFoldDB" id="A0A979GR46"/>